<dbReference type="Pfam" id="PF00535">
    <property type="entry name" value="Glycos_transf_2"/>
    <property type="match status" value="1"/>
</dbReference>
<evidence type="ECO:0000256" key="6">
    <source>
        <dbReference type="ARBA" id="ARBA00022989"/>
    </source>
</evidence>
<feature type="transmembrane region" description="Helical" evidence="8">
    <location>
        <begin position="480"/>
        <end position="499"/>
    </location>
</feature>
<reference evidence="12" key="1">
    <citation type="journal article" date="2019" name="Int. J. Syst. Evol. Microbiol.">
        <title>The Global Catalogue of Microorganisms (GCM) 10K type strain sequencing project: providing services to taxonomists for standard genome sequencing and annotation.</title>
        <authorList>
            <consortium name="The Broad Institute Genomics Platform"/>
            <consortium name="The Broad Institute Genome Sequencing Center for Infectious Disease"/>
            <person name="Wu L."/>
            <person name="Ma J."/>
        </authorList>
    </citation>
    <scope>NUCLEOTIDE SEQUENCE [LARGE SCALE GENOMIC DNA]</scope>
    <source>
        <strain evidence="12">JCM 17441</strain>
    </source>
</reference>
<name>A0ABP8CZ77_9ACTN</name>
<evidence type="ECO:0000256" key="5">
    <source>
        <dbReference type="ARBA" id="ARBA00022692"/>
    </source>
</evidence>
<feature type="transmembrane region" description="Helical" evidence="8">
    <location>
        <begin position="559"/>
        <end position="578"/>
    </location>
</feature>
<gene>
    <name evidence="11" type="ORF">GCM10022255_010710</name>
</gene>
<comment type="caution">
    <text evidence="11">The sequence shown here is derived from an EMBL/GenBank/DDBJ whole genome shotgun (WGS) entry which is preliminary data.</text>
</comment>
<evidence type="ECO:0000256" key="1">
    <source>
        <dbReference type="ARBA" id="ARBA00004141"/>
    </source>
</evidence>
<dbReference type="EMBL" id="BAABAT010000002">
    <property type="protein sequence ID" value="GAA4245042.1"/>
    <property type="molecule type" value="Genomic_DNA"/>
</dbReference>
<dbReference type="InterPro" id="IPR029044">
    <property type="entry name" value="Nucleotide-diphossugar_trans"/>
</dbReference>
<evidence type="ECO:0000256" key="4">
    <source>
        <dbReference type="ARBA" id="ARBA00022679"/>
    </source>
</evidence>
<dbReference type="InterPro" id="IPR007267">
    <property type="entry name" value="GtrA_DPMS_TM"/>
</dbReference>
<dbReference type="RefSeq" id="WP_345121824.1">
    <property type="nucleotide sequence ID" value="NZ_BAABAT010000002.1"/>
</dbReference>
<dbReference type="PANTHER" id="PTHR43398">
    <property type="entry name" value="DOLICHOL-PHOSPHATE MANNOSYLTRANSFERASE SUBUNIT 1"/>
    <property type="match status" value="1"/>
</dbReference>
<feature type="transmembrane region" description="Helical" evidence="8">
    <location>
        <begin position="303"/>
        <end position="322"/>
    </location>
</feature>
<feature type="transmembrane region" description="Helical" evidence="8">
    <location>
        <begin position="505"/>
        <end position="526"/>
    </location>
</feature>
<feature type="transmembrane region" description="Helical" evidence="8">
    <location>
        <begin position="533"/>
        <end position="553"/>
    </location>
</feature>
<feature type="transmembrane region" description="Helical" evidence="8">
    <location>
        <begin position="368"/>
        <end position="387"/>
    </location>
</feature>
<protein>
    <recommendedName>
        <fullName evidence="13">Dolichol-phosphate mannosyltransferase</fullName>
    </recommendedName>
</protein>
<proteinExistence type="inferred from homology"/>
<keyword evidence="12" id="KW-1185">Reference proteome</keyword>
<evidence type="ECO:0000256" key="8">
    <source>
        <dbReference type="SAM" id="Phobius"/>
    </source>
</evidence>
<feature type="transmembrane region" description="Helical" evidence="8">
    <location>
        <begin position="609"/>
        <end position="628"/>
    </location>
</feature>
<accession>A0ABP8CZ77</accession>
<sequence length="684" mass="72217">MGGTLLDEDTETRIRTDVTIVVPTRNEADNVRPLVQRLRAVLGDTAFEVVFVDDSDDTTPEVIRDVMCDVDDERVRLLHRPRGEREGGLGGAVVAGIGAARAPWIIVMDGDLQHPPETLPAMIVRTGASVTGDDQEDTVEIRAGADAVIATRYAGKGRADGLGGAWRRLVSRASGIVAKLVFPRRLARVSDPMSGFFAVRREALTDAALRPIGYKILLEILVRARIGRIAEVPYTFLPREAGDSKASLREGLRFARHLAVLRLATVARPGSSIGRAVGFAAAGATGIVVNSVLLWALSRELALPYLVAAFLSMQGAIAWNFMIVDRFVMSGTERRLHRRLGRFWLINNSLVPVHLAVLAGLVQGLGTHLLVANVLAIGGVFVLRYAATSRWVYGQTGDSMTAGALRRLAVAGRRSVQIRFGLGLLLTLAAFPAPALATWRALLDGGSHVPLVIPFMTAAALLVGRLKAADAEPDVHDRQVDGLIATALLLTAGALTALAPPGDAASTWTLLAVVSYLAAATVLLLGTRTAARLRWALVLPLLAIDEAAPASAAQALHRLGGAPFSTALLCLMLAALSCYGLTRRFVIGIGISLPILVAVALATGQLGGVPLAFDASLGLTVAAFAWRWSASVAVQRSDARPHYVPRGRLAFVTLALAAALLGVPGSPLASAVRHDGGLSTGNRP</sequence>
<dbReference type="Pfam" id="PF04138">
    <property type="entry name" value="GtrA_DPMS_TM"/>
    <property type="match status" value="1"/>
</dbReference>
<keyword evidence="5 8" id="KW-0812">Transmembrane</keyword>
<comment type="similarity">
    <text evidence="2">Belongs to the glycosyltransferase 2 family.</text>
</comment>
<feature type="domain" description="Glycosyltransferase 2-like" evidence="9">
    <location>
        <begin position="19"/>
        <end position="123"/>
    </location>
</feature>
<keyword evidence="7 8" id="KW-0472">Membrane</keyword>
<feature type="transmembrane region" description="Helical" evidence="8">
    <location>
        <begin position="649"/>
        <end position="669"/>
    </location>
</feature>
<keyword evidence="6 8" id="KW-1133">Transmembrane helix</keyword>
<evidence type="ECO:0000259" key="10">
    <source>
        <dbReference type="Pfam" id="PF04138"/>
    </source>
</evidence>
<dbReference type="InterPro" id="IPR039528">
    <property type="entry name" value="DPM1-like"/>
</dbReference>
<feature type="domain" description="GtrA/DPMS transmembrane" evidence="10">
    <location>
        <begin position="279"/>
        <end position="392"/>
    </location>
</feature>
<organism evidence="11 12">
    <name type="scientific">Dactylosporangium darangshiense</name>
    <dbReference type="NCBI Taxonomy" id="579108"/>
    <lineage>
        <taxon>Bacteria</taxon>
        <taxon>Bacillati</taxon>
        <taxon>Actinomycetota</taxon>
        <taxon>Actinomycetes</taxon>
        <taxon>Micromonosporales</taxon>
        <taxon>Micromonosporaceae</taxon>
        <taxon>Dactylosporangium</taxon>
    </lineage>
</organism>
<feature type="transmembrane region" description="Helical" evidence="8">
    <location>
        <begin position="449"/>
        <end position="468"/>
    </location>
</feature>
<dbReference type="Proteomes" id="UP001500620">
    <property type="component" value="Unassembled WGS sequence"/>
</dbReference>
<evidence type="ECO:0000313" key="11">
    <source>
        <dbReference type="EMBL" id="GAA4245042.1"/>
    </source>
</evidence>
<feature type="transmembrane region" description="Helical" evidence="8">
    <location>
        <begin position="276"/>
        <end position="297"/>
    </location>
</feature>
<dbReference type="SUPFAM" id="SSF53448">
    <property type="entry name" value="Nucleotide-diphospho-sugar transferases"/>
    <property type="match status" value="1"/>
</dbReference>
<evidence type="ECO:0008006" key="13">
    <source>
        <dbReference type="Google" id="ProtNLM"/>
    </source>
</evidence>
<dbReference type="PANTHER" id="PTHR43398:SF1">
    <property type="entry name" value="DOLICHOL-PHOSPHATE MANNOSYLTRANSFERASE SUBUNIT 1"/>
    <property type="match status" value="1"/>
</dbReference>
<feature type="transmembrane region" description="Helical" evidence="8">
    <location>
        <begin position="416"/>
        <end position="437"/>
    </location>
</feature>
<evidence type="ECO:0000259" key="9">
    <source>
        <dbReference type="Pfam" id="PF00535"/>
    </source>
</evidence>
<feature type="transmembrane region" description="Helical" evidence="8">
    <location>
        <begin position="343"/>
        <end position="362"/>
    </location>
</feature>
<evidence type="ECO:0000256" key="3">
    <source>
        <dbReference type="ARBA" id="ARBA00022676"/>
    </source>
</evidence>
<evidence type="ECO:0000313" key="12">
    <source>
        <dbReference type="Proteomes" id="UP001500620"/>
    </source>
</evidence>
<feature type="transmembrane region" description="Helical" evidence="8">
    <location>
        <begin position="585"/>
        <end position="603"/>
    </location>
</feature>
<keyword evidence="3" id="KW-0328">Glycosyltransferase</keyword>
<evidence type="ECO:0000256" key="2">
    <source>
        <dbReference type="ARBA" id="ARBA00006739"/>
    </source>
</evidence>
<evidence type="ECO:0000256" key="7">
    <source>
        <dbReference type="ARBA" id="ARBA00023136"/>
    </source>
</evidence>
<dbReference type="Gene3D" id="3.90.550.10">
    <property type="entry name" value="Spore Coat Polysaccharide Biosynthesis Protein SpsA, Chain A"/>
    <property type="match status" value="1"/>
</dbReference>
<keyword evidence="4" id="KW-0808">Transferase</keyword>
<comment type="subcellular location">
    <subcellularLocation>
        <location evidence="1">Membrane</location>
        <topology evidence="1">Multi-pass membrane protein</topology>
    </subcellularLocation>
</comment>
<dbReference type="InterPro" id="IPR001173">
    <property type="entry name" value="Glyco_trans_2-like"/>
</dbReference>